<dbReference type="EC" id="2.3.-.-" evidence="2"/>
<dbReference type="Pfam" id="PF00583">
    <property type="entry name" value="Acetyltransf_1"/>
    <property type="match status" value="1"/>
</dbReference>
<evidence type="ECO:0000259" key="1">
    <source>
        <dbReference type="PROSITE" id="PS51186"/>
    </source>
</evidence>
<accession>A0ABW6Y2C5</accession>
<protein>
    <submittedName>
        <fullName evidence="2">GNAT family N-acetyltransferase</fullName>
        <ecNumber evidence="2">2.3.-.-</ecNumber>
    </submittedName>
</protein>
<reference evidence="2 3" key="1">
    <citation type="submission" date="2024-10" db="EMBL/GenBank/DDBJ databases">
        <title>The Natural Products Discovery Center: Release of the First 8490 Sequenced Strains for Exploring Actinobacteria Biosynthetic Diversity.</title>
        <authorList>
            <person name="Kalkreuter E."/>
            <person name="Kautsar S.A."/>
            <person name="Yang D."/>
            <person name="Bader C.D."/>
            <person name="Teijaro C.N."/>
            <person name="Fluegel L."/>
            <person name="Davis C.M."/>
            <person name="Simpson J.R."/>
            <person name="Lauterbach L."/>
            <person name="Steele A.D."/>
            <person name="Gui C."/>
            <person name="Meng S."/>
            <person name="Li G."/>
            <person name="Viehrig K."/>
            <person name="Ye F."/>
            <person name="Su P."/>
            <person name="Kiefer A.F."/>
            <person name="Nichols A."/>
            <person name="Cepeda A.J."/>
            <person name="Yan W."/>
            <person name="Fan B."/>
            <person name="Jiang Y."/>
            <person name="Adhikari A."/>
            <person name="Zheng C.-J."/>
            <person name="Schuster L."/>
            <person name="Cowan T.M."/>
            <person name="Smanski M.J."/>
            <person name="Chevrette M.G."/>
            <person name="De Carvalho L.P.S."/>
            <person name="Shen B."/>
        </authorList>
    </citation>
    <scope>NUCLEOTIDE SEQUENCE [LARGE SCALE GENOMIC DNA]</scope>
    <source>
        <strain evidence="2 3">NPDC012605</strain>
    </source>
</reference>
<evidence type="ECO:0000313" key="3">
    <source>
        <dbReference type="Proteomes" id="UP001602370"/>
    </source>
</evidence>
<evidence type="ECO:0000313" key="2">
    <source>
        <dbReference type="EMBL" id="MFF5923924.1"/>
    </source>
</evidence>
<gene>
    <name evidence="2" type="ORF">ACFY8C_37205</name>
</gene>
<feature type="domain" description="N-acetyltransferase" evidence="1">
    <location>
        <begin position="16"/>
        <end position="154"/>
    </location>
</feature>
<keyword evidence="2" id="KW-0808">Transferase</keyword>
<dbReference type="Gene3D" id="3.40.630.30">
    <property type="match status" value="1"/>
</dbReference>
<dbReference type="PROSITE" id="PS51186">
    <property type="entry name" value="GNAT"/>
    <property type="match status" value="1"/>
</dbReference>
<proteinExistence type="predicted"/>
<dbReference type="GO" id="GO:0016746">
    <property type="term" value="F:acyltransferase activity"/>
    <property type="evidence" value="ECO:0007669"/>
    <property type="project" value="UniProtKB-KW"/>
</dbReference>
<sequence>MTPATPRPGFRSEPVAVVRPAGRSDAAAVHRLSVPFVREGALRDRPASRYARDAADFLVAETARGHLAGCVALRRRPDARGRAAAVLYNFCVAAGSQGCGIGSALLRAVLAEAAAQGVSRVFTATAGSGLLFLRHGFVMGGEEEAPPEWRARLDPARGSRVLLRALT</sequence>
<name>A0ABW6Y2C5_9ACTN</name>
<keyword evidence="2" id="KW-0012">Acyltransferase</keyword>
<dbReference type="SUPFAM" id="SSF55729">
    <property type="entry name" value="Acyl-CoA N-acyltransferases (Nat)"/>
    <property type="match status" value="1"/>
</dbReference>
<dbReference type="InterPro" id="IPR016181">
    <property type="entry name" value="Acyl_CoA_acyltransferase"/>
</dbReference>
<comment type="caution">
    <text evidence="2">The sequence shown here is derived from an EMBL/GenBank/DDBJ whole genome shotgun (WGS) entry which is preliminary data.</text>
</comment>
<organism evidence="2 3">
    <name type="scientific">Streptomyces flavochromogenes</name>
    <dbReference type="NCBI Taxonomy" id="68199"/>
    <lineage>
        <taxon>Bacteria</taxon>
        <taxon>Bacillati</taxon>
        <taxon>Actinomycetota</taxon>
        <taxon>Actinomycetes</taxon>
        <taxon>Kitasatosporales</taxon>
        <taxon>Streptomycetaceae</taxon>
        <taxon>Streptomyces</taxon>
    </lineage>
</organism>
<dbReference type="CDD" id="cd04301">
    <property type="entry name" value="NAT_SF"/>
    <property type="match status" value="1"/>
</dbReference>
<dbReference type="EMBL" id="JBIBDZ010000016">
    <property type="protein sequence ID" value="MFF5923924.1"/>
    <property type="molecule type" value="Genomic_DNA"/>
</dbReference>
<dbReference type="RefSeq" id="WP_388311620.1">
    <property type="nucleotide sequence ID" value="NZ_JBIBDZ010000016.1"/>
</dbReference>
<dbReference type="InterPro" id="IPR000182">
    <property type="entry name" value="GNAT_dom"/>
</dbReference>
<dbReference type="Proteomes" id="UP001602370">
    <property type="component" value="Unassembled WGS sequence"/>
</dbReference>
<keyword evidence="3" id="KW-1185">Reference proteome</keyword>